<evidence type="ECO:0000313" key="4">
    <source>
        <dbReference type="Proteomes" id="UP000029518"/>
    </source>
</evidence>
<dbReference type="GO" id="GO:0016787">
    <property type="term" value="F:hydrolase activity"/>
    <property type="evidence" value="ECO:0007669"/>
    <property type="project" value="UniProtKB-KW"/>
</dbReference>
<dbReference type="Proteomes" id="UP000029518">
    <property type="component" value="Chromosome"/>
</dbReference>
<dbReference type="HOGENOM" id="CLU_739339_0_0_9"/>
<dbReference type="EMBL" id="CP009285">
    <property type="protein sequence ID" value="AIQ58345.1"/>
    <property type="molecule type" value="Genomic_DNA"/>
</dbReference>
<dbReference type="KEGG" id="pbd:PBOR_16400"/>
<dbReference type="AlphaFoldDB" id="A0A089LE34"/>
<reference evidence="3" key="1">
    <citation type="submission" date="2014-08" db="EMBL/GenBank/DDBJ databases">
        <title>Comparative genomics of the Paenibacillus odorifer group.</title>
        <authorList>
            <person name="den Bakker H.C."/>
            <person name="Tsai Y.-C.Y.-C."/>
            <person name="Martin N."/>
            <person name="Korlach J."/>
            <person name="Wiedmann M."/>
        </authorList>
    </citation>
    <scope>NUCLEOTIDE SEQUENCE [LARGE SCALE GENOMIC DNA]</scope>
    <source>
        <strain evidence="3">DSM 13188</strain>
    </source>
</reference>
<dbReference type="InterPro" id="IPR032466">
    <property type="entry name" value="Metal_Hydrolase"/>
</dbReference>
<evidence type="ECO:0000313" key="3">
    <source>
        <dbReference type="EMBL" id="AIQ58345.1"/>
    </source>
</evidence>
<sequence>MRRKGKWLAGMIIVLGGLILLLVVNNSQQQKAAVQSGALPSPEITAGAPAETEAPEATVNPAIAKQKELEALAAKYSGLGLIDAHNHDASGAKYLGMLYTWRNNNVKQIVLFGDVSESSAILSDSLAWLAYQYDPELFIPYFSGFDLHDPGCLTVIKNNLEKGYFGLGEIAAASTASPVVSRVEWKAEHPMDGYLPQIYDLAAEYKAPLLLHIDPPGGMPVAKLEQALDEHPQTTFIFAHINAYNTSEEIDRLLSAHPNLYADFFAGFTMFNPAGGDAESFIPVMKKFPDRFMVSTDSGYGIESEKQAIEAIYRFIDLLDDPELARKIAHDNLDALIQAQPVTETQLDAIHKLELDTGVKYPKEELTKVKAGRILAEAGKG</sequence>
<feature type="domain" description="Amidohydrolase-related" evidence="2">
    <location>
        <begin position="193"/>
        <end position="332"/>
    </location>
</feature>
<keyword evidence="3" id="KW-0378">Hydrolase</keyword>
<proteinExistence type="predicted"/>
<keyword evidence="1" id="KW-0472">Membrane</keyword>
<feature type="transmembrane region" description="Helical" evidence="1">
    <location>
        <begin position="7"/>
        <end position="24"/>
    </location>
</feature>
<gene>
    <name evidence="3" type="ORF">PBOR_16400</name>
</gene>
<organism evidence="3 4">
    <name type="scientific">Paenibacillus borealis</name>
    <dbReference type="NCBI Taxonomy" id="160799"/>
    <lineage>
        <taxon>Bacteria</taxon>
        <taxon>Bacillati</taxon>
        <taxon>Bacillota</taxon>
        <taxon>Bacilli</taxon>
        <taxon>Bacillales</taxon>
        <taxon>Paenibacillaceae</taxon>
        <taxon>Paenibacillus</taxon>
    </lineage>
</organism>
<evidence type="ECO:0000259" key="2">
    <source>
        <dbReference type="Pfam" id="PF04909"/>
    </source>
</evidence>
<evidence type="ECO:0000256" key="1">
    <source>
        <dbReference type="SAM" id="Phobius"/>
    </source>
</evidence>
<protein>
    <submittedName>
        <fullName evidence="3">Metal-dependent hydrolase</fullName>
    </submittedName>
</protein>
<keyword evidence="4" id="KW-1185">Reference proteome</keyword>
<keyword evidence="1" id="KW-0812">Transmembrane</keyword>
<dbReference type="Gene3D" id="3.20.20.140">
    <property type="entry name" value="Metal-dependent hydrolases"/>
    <property type="match status" value="1"/>
</dbReference>
<name>A0A089LE34_PAEBO</name>
<dbReference type="OrthoDB" id="581098at2"/>
<accession>A0A089LE34</accession>
<dbReference type="SUPFAM" id="SSF51556">
    <property type="entry name" value="Metallo-dependent hydrolases"/>
    <property type="match status" value="1"/>
</dbReference>
<dbReference type="Pfam" id="PF04909">
    <property type="entry name" value="Amidohydro_2"/>
    <property type="match status" value="1"/>
</dbReference>
<dbReference type="InterPro" id="IPR006680">
    <property type="entry name" value="Amidohydro-rel"/>
</dbReference>
<keyword evidence="1" id="KW-1133">Transmembrane helix</keyword>